<dbReference type="EMBL" id="JH930472">
    <property type="protein sequence ID" value="EKM55430.1"/>
    <property type="molecule type" value="Genomic_DNA"/>
</dbReference>
<dbReference type="HOGENOM" id="CLU_041939_2_1_1"/>
<keyword evidence="2" id="KW-0808">Transferase</keyword>
<dbReference type="Proteomes" id="UP000008370">
    <property type="component" value="Unassembled WGS sequence"/>
</dbReference>
<dbReference type="KEGG" id="pco:PHACADRAFT_94457"/>
<reference evidence="4 5" key="1">
    <citation type="journal article" date="2012" name="BMC Genomics">
        <title>Comparative genomics of the white-rot fungi, Phanerochaete carnosa and P. chrysosporium, to elucidate the genetic basis of the distinct wood types they colonize.</title>
        <authorList>
            <person name="Suzuki H."/>
            <person name="MacDonald J."/>
            <person name="Syed K."/>
            <person name="Salamov A."/>
            <person name="Hori C."/>
            <person name="Aerts A."/>
            <person name="Henrissat B."/>
            <person name="Wiebenga A."/>
            <person name="vanKuyk P.A."/>
            <person name="Barry K."/>
            <person name="Lindquist E."/>
            <person name="LaButti K."/>
            <person name="Lapidus A."/>
            <person name="Lucas S."/>
            <person name="Coutinho P."/>
            <person name="Gong Y."/>
            <person name="Samejima M."/>
            <person name="Mahadevan R."/>
            <person name="Abou-Zaid M."/>
            <person name="de Vries R.P."/>
            <person name="Igarashi K."/>
            <person name="Yadav J.S."/>
            <person name="Grigoriev I.V."/>
            <person name="Master E.R."/>
        </authorList>
    </citation>
    <scope>NUCLEOTIDE SEQUENCE [LARGE SCALE GENOMIC DNA]</scope>
    <source>
        <strain evidence="4 5">HHB-10118-sp</strain>
    </source>
</reference>
<dbReference type="OrthoDB" id="341421at2759"/>
<dbReference type="PANTHER" id="PTHR13271:SF47">
    <property type="entry name" value="ACTIN-HISTIDINE N-METHYLTRANSFERASE"/>
    <property type="match status" value="1"/>
</dbReference>
<dbReference type="RefSeq" id="XP_007395755.1">
    <property type="nucleotide sequence ID" value="XM_007395693.1"/>
</dbReference>
<evidence type="ECO:0000313" key="4">
    <source>
        <dbReference type="EMBL" id="EKM55430.1"/>
    </source>
</evidence>
<dbReference type="GO" id="GO:0032259">
    <property type="term" value="P:methylation"/>
    <property type="evidence" value="ECO:0007669"/>
    <property type="project" value="UniProtKB-KW"/>
</dbReference>
<dbReference type="InterPro" id="IPR050600">
    <property type="entry name" value="SETD3_SETD6_MTase"/>
</dbReference>
<evidence type="ECO:0000313" key="5">
    <source>
        <dbReference type="Proteomes" id="UP000008370"/>
    </source>
</evidence>
<evidence type="ECO:0000256" key="3">
    <source>
        <dbReference type="ARBA" id="ARBA00022691"/>
    </source>
</evidence>
<gene>
    <name evidence="4" type="ORF">PHACADRAFT_94457</name>
</gene>
<evidence type="ECO:0008006" key="6">
    <source>
        <dbReference type="Google" id="ProtNLM"/>
    </source>
</evidence>
<keyword evidence="5" id="KW-1185">Reference proteome</keyword>
<dbReference type="STRING" id="650164.K5W8C9"/>
<organism evidence="4 5">
    <name type="scientific">Phanerochaete carnosa (strain HHB-10118-sp)</name>
    <name type="common">White-rot fungus</name>
    <name type="synonym">Peniophora carnosa</name>
    <dbReference type="NCBI Taxonomy" id="650164"/>
    <lineage>
        <taxon>Eukaryota</taxon>
        <taxon>Fungi</taxon>
        <taxon>Dikarya</taxon>
        <taxon>Basidiomycota</taxon>
        <taxon>Agaricomycotina</taxon>
        <taxon>Agaricomycetes</taxon>
        <taxon>Polyporales</taxon>
        <taxon>Phanerochaetaceae</taxon>
        <taxon>Phanerochaete</taxon>
    </lineage>
</organism>
<accession>K5W8C9</accession>
<protein>
    <recommendedName>
        <fullName evidence="6">SET domain-containing protein</fullName>
    </recommendedName>
</protein>
<dbReference type="InterPro" id="IPR046341">
    <property type="entry name" value="SET_dom_sf"/>
</dbReference>
<evidence type="ECO:0000256" key="2">
    <source>
        <dbReference type="ARBA" id="ARBA00022679"/>
    </source>
</evidence>
<proteinExistence type="predicted"/>
<dbReference type="GeneID" id="18920858"/>
<keyword evidence="1" id="KW-0489">Methyltransferase</keyword>
<dbReference type="Gene3D" id="3.90.1410.10">
    <property type="entry name" value="set domain protein methyltransferase, domain 1"/>
    <property type="match status" value="1"/>
</dbReference>
<dbReference type="SUPFAM" id="SSF82199">
    <property type="entry name" value="SET domain"/>
    <property type="match status" value="1"/>
</dbReference>
<sequence>MITLHLVLHRPEKDSISRDPNWGPYLSTLPREFSSHPMTWAVRNHFGLETALEKDLLSLLPSAVMSALGERVCRFAADWKAICSYVPSCTLLTRIYPLVVNTRCVYYQLDPSSLAPENLTLCPVLDFANHRPHDTHIIPVSPSSIFPPTPGSSSKGRHGLGGDYTFMASSETPVHQDEELFLRYGGHSNRMLFVEYGFVNLWNEGECTGGQFDGEVDVQDMMEELFVVKGATGGTLKDALEEEGYWGDWTMHSQPTPAHPSYRLVSALRLLHAAADDATEDVLDRALEQWRAVLWGQVEQISEENEKAWRNTLPLMCQRIARKARAEIQSMQRHGLQPNGLEDPAWKGWMLKNIDMLWREEYEVAEAVGESVRVGVDF</sequence>
<evidence type="ECO:0000256" key="1">
    <source>
        <dbReference type="ARBA" id="ARBA00022603"/>
    </source>
</evidence>
<dbReference type="FunCoup" id="K5W8C9">
    <property type="interactions" value="125"/>
</dbReference>
<dbReference type="PANTHER" id="PTHR13271">
    <property type="entry name" value="UNCHARACTERIZED PUTATIVE METHYLTRANSFERASE"/>
    <property type="match status" value="1"/>
</dbReference>
<keyword evidence="3" id="KW-0949">S-adenosyl-L-methionine</keyword>
<dbReference type="InParanoid" id="K5W8C9"/>
<name>K5W8C9_PHACS</name>
<dbReference type="AlphaFoldDB" id="K5W8C9"/>
<dbReference type="GO" id="GO:0016279">
    <property type="term" value="F:protein-lysine N-methyltransferase activity"/>
    <property type="evidence" value="ECO:0007669"/>
    <property type="project" value="TreeGrafter"/>
</dbReference>